<evidence type="ECO:0000256" key="3">
    <source>
        <dbReference type="ARBA" id="ARBA00023125"/>
    </source>
</evidence>
<evidence type="ECO:0000259" key="5">
    <source>
        <dbReference type="PROSITE" id="PS50931"/>
    </source>
</evidence>
<dbReference type="SUPFAM" id="SSF53850">
    <property type="entry name" value="Periplasmic binding protein-like II"/>
    <property type="match status" value="1"/>
</dbReference>
<dbReference type="EMBL" id="PVTF01000007">
    <property type="protein sequence ID" value="PRY39730.1"/>
    <property type="molecule type" value="Genomic_DNA"/>
</dbReference>
<dbReference type="InterPro" id="IPR000847">
    <property type="entry name" value="LysR_HTH_N"/>
</dbReference>
<evidence type="ECO:0000256" key="2">
    <source>
        <dbReference type="ARBA" id="ARBA00023015"/>
    </source>
</evidence>
<dbReference type="InterPro" id="IPR050389">
    <property type="entry name" value="LysR-type_TF"/>
</dbReference>
<keyword evidence="2" id="KW-0805">Transcription regulation</keyword>
<dbReference type="Pfam" id="PF00126">
    <property type="entry name" value="HTH_1"/>
    <property type="match status" value="1"/>
</dbReference>
<feature type="domain" description="HTH lysR-type" evidence="5">
    <location>
        <begin position="9"/>
        <end position="64"/>
    </location>
</feature>
<dbReference type="InterPro" id="IPR036390">
    <property type="entry name" value="WH_DNA-bd_sf"/>
</dbReference>
<dbReference type="PRINTS" id="PR00039">
    <property type="entry name" value="HTHLYSR"/>
</dbReference>
<dbReference type="PROSITE" id="PS50931">
    <property type="entry name" value="HTH_LYSR"/>
    <property type="match status" value="1"/>
</dbReference>
<dbReference type="RefSeq" id="WP_106189638.1">
    <property type="nucleotide sequence ID" value="NZ_PVTF01000007.1"/>
</dbReference>
<comment type="caution">
    <text evidence="6">The sequence shown here is derived from an EMBL/GenBank/DDBJ whole genome shotgun (WGS) entry which is preliminary data.</text>
</comment>
<dbReference type="OrthoDB" id="8717159at2"/>
<dbReference type="GO" id="GO:0003700">
    <property type="term" value="F:DNA-binding transcription factor activity"/>
    <property type="evidence" value="ECO:0007669"/>
    <property type="project" value="InterPro"/>
</dbReference>
<dbReference type="AlphaFoldDB" id="A0A2T0T229"/>
<reference evidence="6 7" key="1">
    <citation type="submission" date="2018-03" db="EMBL/GenBank/DDBJ databases">
        <title>Genomic Encyclopedia of Archaeal and Bacterial Type Strains, Phase II (KMG-II): from individual species to whole genera.</title>
        <authorList>
            <person name="Goeker M."/>
        </authorList>
    </citation>
    <scope>NUCLEOTIDE SEQUENCE [LARGE SCALE GENOMIC DNA]</scope>
    <source>
        <strain evidence="6 7">DSM 44720</strain>
    </source>
</reference>
<evidence type="ECO:0000256" key="4">
    <source>
        <dbReference type="ARBA" id="ARBA00023163"/>
    </source>
</evidence>
<dbReference type="GO" id="GO:0003677">
    <property type="term" value="F:DNA binding"/>
    <property type="evidence" value="ECO:0007669"/>
    <property type="project" value="UniProtKB-KW"/>
</dbReference>
<dbReference type="Proteomes" id="UP000239494">
    <property type="component" value="Unassembled WGS sequence"/>
</dbReference>
<gene>
    <name evidence="6" type="ORF">CLV43_107317</name>
</gene>
<organism evidence="6 7">
    <name type="scientific">Umezawaea tangerina</name>
    <dbReference type="NCBI Taxonomy" id="84725"/>
    <lineage>
        <taxon>Bacteria</taxon>
        <taxon>Bacillati</taxon>
        <taxon>Actinomycetota</taxon>
        <taxon>Actinomycetes</taxon>
        <taxon>Pseudonocardiales</taxon>
        <taxon>Pseudonocardiaceae</taxon>
        <taxon>Umezawaea</taxon>
    </lineage>
</organism>
<protein>
    <submittedName>
        <fullName evidence="6">LysR family transcriptional regulator</fullName>
    </submittedName>
</protein>
<dbReference type="PANTHER" id="PTHR30118">
    <property type="entry name" value="HTH-TYPE TRANSCRIPTIONAL REGULATOR LEUO-RELATED"/>
    <property type="match status" value="1"/>
</dbReference>
<dbReference type="InterPro" id="IPR036388">
    <property type="entry name" value="WH-like_DNA-bd_sf"/>
</dbReference>
<dbReference type="InterPro" id="IPR037402">
    <property type="entry name" value="YidZ_PBP2"/>
</dbReference>
<sequence length="306" mass="34488">MPHSDLGLLHDLRALSIMLEERNVTRAAGRFHLSQSSMSRTLQRLRALFGDELLVRTGGEYELTPRAREMQRELAQLLPRLERLVAGQGFDPSTASGVVRIIATDYTITTLGPHLLPKLFLAAPDLEVRVQQRDEGAFADLERGRADIAMSVLQPAAPLRWEQLFTDDVVCVVDRDHPVRDRFALADYAEARHVVVTLVHGEQPMIERWLQEFGHNRTAAVRVASFSSAFAALPGTTLLTTMPRRMAERQVAAHPWARLVEAPEEFDAFPYGMVWHARLESDPMHSWLRRMIRAAAEEMTSGGPRD</sequence>
<dbReference type="Pfam" id="PF03466">
    <property type="entry name" value="LysR_substrate"/>
    <property type="match status" value="1"/>
</dbReference>
<keyword evidence="7" id="KW-1185">Reference proteome</keyword>
<evidence type="ECO:0000313" key="6">
    <source>
        <dbReference type="EMBL" id="PRY39730.1"/>
    </source>
</evidence>
<dbReference type="CDD" id="cd08417">
    <property type="entry name" value="PBP2_Nitroaromatics_like"/>
    <property type="match status" value="1"/>
</dbReference>
<evidence type="ECO:0000256" key="1">
    <source>
        <dbReference type="ARBA" id="ARBA00009437"/>
    </source>
</evidence>
<comment type="similarity">
    <text evidence="1">Belongs to the LysR transcriptional regulatory family.</text>
</comment>
<name>A0A2T0T229_9PSEU</name>
<dbReference type="Gene3D" id="1.10.10.10">
    <property type="entry name" value="Winged helix-like DNA-binding domain superfamily/Winged helix DNA-binding domain"/>
    <property type="match status" value="1"/>
</dbReference>
<dbReference type="SUPFAM" id="SSF46785">
    <property type="entry name" value="Winged helix' DNA-binding domain"/>
    <property type="match status" value="1"/>
</dbReference>
<accession>A0A2T0T229</accession>
<keyword evidence="3" id="KW-0238">DNA-binding</keyword>
<evidence type="ECO:0000313" key="7">
    <source>
        <dbReference type="Proteomes" id="UP000239494"/>
    </source>
</evidence>
<proteinExistence type="inferred from homology"/>
<keyword evidence="4" id="KW-0804">Transcription</keyword>
<dbReference type="InterPro" id="IPR005119">
    <property type="entry name" value="LysR_subst-bd"/>
</dbReference>
<dbReference type="PANTHER" id="PTHR30118:SF15">
    <property type="entry name" value="TRANSCRIPTIONAL REGULATORY PROTEIN"/>
    <property type="match status" value="1"/>
</dbReference>
<dbReference type="Gene3D" id="3.40.190.10">
    <property type="entry name" value="Periplasmic binding protein-like II"/>
    <property type="match status" value="2"/>
</dbReference>